<dbReference type="Proteomes" id="UP001057753">
    <property type="component" value="Unassembled WGS sequence"/>
</dbReference>
<dbReference type="Pfam" id="PF06500">
    <property type="entry name" value="FrsA-like"/>
    <property type="match status" value="1"/>
</dbReference>
<comment type="caution">
    <text evidence="1">The sequence shown here is derived from an EMBL/GenBank/DDBJ whole genome shotgun (WGS) entry which is preliminary data.</text>
</comment>
<sequence length="361" mass="41061">MLNIEELKQYARLHVRTHSFTNIDPLNIINNIHLPPSEVPTKGAWDQQWVIAAEKCLKEGAMEDAIQCFNFARFPYPHTEQQKAASKELSVVFERTYAKDNIRKQTFNMNGRPFCVYTSNLHLHQPCLLVIGGIVSVKEQWKVFLKVGKKLGFSVIIMECPGVGENRTVYNTTSHRMLGQVLDELSPVANVNQTYIVGMSFGGHLAIKQALEDTRVKGITTVGAPLHYFFKDYSEIHVPFITQLTLSHVMEKNLEDVSPTLTSYAISPEELRDLHIPLTYIFSGRDEIIPTNDKDFLLENGQNMTFYEFDDVHGSPNHLDLIQKIVPLSMLKQSGSKKIAIRLGLAFILFLTKWKKGWGKQ</sequence>
<evidence type="ECO:0000313" key="2">
    <source>
        <dbReference type="Proteomes" id="UP001057753"/>
    </source>
</evidence>
<name>A0A9Q4B5F4_SALAG</name>
<dbReference type="InterPro" id="IPR029058">
    <property type="entry name" value="AB_hydrolase_fold"/>
</dbReference>
<gene>
    <name evidence="1" type="ORF">HXA33_20000</name>
</gene>
<organism evidence="1 2">
    <name type="scientific">Salipaludibacillus agaradhaerens</name>
    <name type="common">Bacillus agaradhaerens</name>
    <dbReference type="NCBI Taxonomy" id="76935"/>
    <lineage>
        <taxon>Bacteria</taxon>
        <taxon>Bacillati</taxon>
        <taxon>Bacillota</taxon>
        <taxon>Bacilli</taxon>
        <taxon>Bacillales</taxon>
        <taxon>Bacillaceae</taxon>
    </lineage>
</organism>
<keyword evidence="2" id="KW-1185">Reference proteome</keyword>
<keyword evidence="1" id="KW-0378">Hydrolase</keyword>
<dbReference type="EMBL" id="JABXYM010000002">
    <property type="protein sequence ID" value="MCR6098798.1"/>
    <property type="molecule type" value="Genomic_DNA"/>
</dbReference>
<dbReference type="AlphaFoldDB" id="A0A9Q4B5F4"/>
<accession>A0A9Q4B5F4</accession>
<dbReference type="Gene3D" id="3.40.50.1820">
    <property type="entry name" value="alpha/beta hydrolase"/>
    <property type="match status" value="1"/>
</dbReference>
<dbReference type="GO" id="GO:0016787">
    <property type="term" value="F:hydrolase activity"/>
    <property type="evidence" value="ECO:0007669"/>
    <property type="project" value="UniProtKB-KW"/>
</dbReference>
<proteinExistence type="predicted"/>
<reference evidence="1" key="1">
    <citation type="submission" date="2020-06" db="EMBL/GenBank/DDBJ databases">
        <title>Insight into the genomes of haloalkaliphilic bacilli from Kenyan soda lakes.</title>
        <authorList>
            <person name="Mwirichia R."/>
            <person name="Villamizar G.C."/>
            <person name="Poehlein A."/>
            <person name="Mugweru J."/>
            <person name="Kipnyargis A."/>
            <person name="Kiplimo D."/>
            <person name="Orwa P."/>
            <person name="Daniel R."/>
        </authorList>
    </citation>
    <scope>NUCLEOTIDE SEQUENCE</scope>
    <source>
        <strain evidence="1">B1096_S55</strain>
    </source>
</reference>
<dbReference type="RefSeq" id="WP_257823182.1">
    <property type="nucleotide sequence ID" value="NZ_JABXYM010000002.1"/>
</dbReference>
<dbReference type="SUPFAM" id="SSF53474">
    <property type="entry name" value="alpha/beta-Hydrolases"/>
    <property type="match status" value="1"/>
</dbReference>
<dbReference type="InterPro" id="IPR010520">
    <property type="entry name" value="FrsA-like"/>
</dbReference>
<evidence type="ECO:0000313" key="1">
    <source>
        <dbReference type="EMBL" id="MCR6098798.1"/>
    </source>
</evidence>
<protein>
    <submittedName>
        <fullName evidence="1">Alpha/beta hydrolase</fullName>
    </submittedName>
</protein>